<protein>
    <submittedName>
        <fullName evidence="1">Uncharacterized protein</fullName>
    </submittedName>
</protein>
<name>A0A8T2UC02_CERRI</name>
<gene>
    <name evidence="1" type="ORF">KP509_07G012400</name>
</gene>
<dbReference type="Proteomes" id="UP000825935">
    <property type="component" value="Chromosome 7"/>
</dbReference>
<evidence type="ECO:0000313" key="2">
    <source>
        <dbReference type="Proteomes" id="UP000825935"/>
    </source>
</evidence>
<sequence length="120" mass="14134">MQALIRRSPSRKATTKFLIGECSTDKKWQMIRAHTLWYIWKNRNEKMFSHKPRDLLFTCNNGVLKLLQLCKTSLCDASNCNFDQHHIMRVNRSSRWKASLVKMYSPARLSLIQFLEALST</sequence>
<dbReference type="AlphaFoldDB" id="A0A8T2UC02"/>
<evidence type="ECO:0000313" key="1">
    <source>
        <dbReference type="EMBL" id="KAH7432188.1"/>
    </source>
</evidence>
<comment type="caution">
    <text evidence="1">The sequence shown here is derived from an EMBL/GenBank/DDBJ whole genome shotgun (WGS) entry which is preliminary data.</text>
</comment>
<reference evidence="1" key="1">
    <citation type="submission" date="2021-08" db="EMBL/GenBank/DDBJ databases">
        <title>WGS assembly of Ceratopteris richardii.</title>
        <authorList>
            <person name="Marchant D.B."/>
            <person name="Chen G."/>
            <person name="Jenkins J."/>
            <person name="Shu S."/>
            <person name="Leebens-Mack J."/>
            <person name="Grimwood J."/>
            <person name="Schmutz J."/>
            <person name="Soltis P."/>
            <person name="Soltis D."/>
            <person name="Chen Z.-H."/>
        </authorList>
    </citation>
    <scope>NUCLEOTIDE SEQUENCE</scope>
    <source>
        <strain evidence="1">Whitten #5841</strain>
        <tissue evidence="1">Leaf</tissue>
    </source>
</reference>
<dbReference type="EMBL" id="CM035412">
    <property type="protein sequence ID" value="KAH7432188.1"/>
    <property type="molecule type" value="Genomic_DNA"/>
</dbReference>
<organism evidence="1 2">
    <name type="scientific">Ceratopteris richardii</name>
    <name type="common">Triangle waterfern</name>
    <dbReference type="NCBI Taxonomy" id="49495"/>
    <lineage>
        <taxon>Eukaryota</taxon>
        <taxon>Viridiplantae</taxon>
        <taxon>Streptophyta</taxon>
        <taxon>Embryophyta</taxon>
        <taxon>Tracheophyta</taxon>
        <taxon>Polypodiopsida</taxon>
        <taxon>Polypodiidae</taxon>
        <taxon>Polypodiales</taxon>
        <taxon>Pteridineae</taxon>
        <taxon>Pteridaceae</taxon>
        <taxon>Parkerioideae</taxon>
        <taxon>Ceratopteris</taxon>
    </lineage>
</organism>
<accession>A0A8T2UC02</accession>
<keyword evidence="2" id="KW-1185">Reference proteome</keyword>
<proteinExistence type="predicted"/>